<evidence type="ECO:0000256" key="1">
    <source>
        <dbReference type="ARBA" id="ARBA00004448"/>
    </source>
</evidence>
<keyword evidence="6" id="KW-0999">Mitochondrion inner membrane</keyword>
<dbReference type="InterPro" id="IPR023395">
    <property type="entry name" value="MCP_dom_sf"/>
</dbReference>
<dbReference type="STRING" id="284590.Q6CND4"/>
<proteinExistence type="inferred from homology"/>
<evidence type="ECO:0000256" key="2">
    <source>
        <dbReference type="ARBA" id="ARBA00006375"/>
    </source>
</evidence>
<keyword evidence="3" id="KW-0813">Transport</keyword>
<evidence type="ECO:0000256" key="14">
    <source>
        <dbReference type="ARBA" id="ARBA00082232"/>
    </source>
</evidence>
<dbReference type="AlphaFoldDB" id="Q6CND4"/>
<feature type="compositionally biased region" description="Low complexity" evidence="16">
    <location>
        <begin position="797"/>
        <end position="808"/>
    </location>
</feature>
<keyword evidence="18" id="KW-1185">Reference proteome</keyword>
<dbReference type="PROSITE" id="PS50920">
    <property type="entry name" value="SOLCAR"/>
    <property type="match status" value="3"/>
</dbReference>
<dbReference type="SUPFAM" id="SSF103506">
    <property type="entry name" value="Mitochondrial carrier"/>
    <property type="match status" value="1"/>
</dbReference>
<evidence type="ECO:0000256" key="10">
    <source>
        <dbReference type="ARBA" id="ARBA00023128"/>
    </source>
</evidence>
<evidence type="ECO:0000313" key="18">
    <source>
        <dbReference type="Proteomes" id="UP000000598"/>
    </source>
</evidence>
<evidence type="ECO:0000256" key="4">
    <source>
        <dbReference type="ARBA" id="ARBA00022692"/>
    </source>
</evidence>
<evidence type="ECO:0000256" key="11">
    <source>
        <dbReference type="ARBA" id="ARBA00023136"/>
    </source>
</evidence>
<evidence type="ECO:0000256" key="5">
    <source>
        <dbReference type="ARBA" id="ARBA00022737"/>
    </source>
</evidence>
<feature type="repeat" description="Solcar" evidence="15">
    <location>
        <begin position="596"/>
        <end position="683"/>
    </location>
</feature>
<evidence type="ECO:0000256" key="6">
    <source>
        <dbReference type="ARBA" id="ARBA00022792"/>
    </source>
</evidence>
<evidence type="ECO:0000256" key="12">
    <source>
        <dbReference type="ARBA" id="ARBA00059916"/>
    </source>
</evidence>
<dbReference type="GO" id="GO:0005313">
    <property type="term" value="F:L-glutamate transmembrane transporter activity"/>
    <property type="evidence" value="ECO:0007669"/>
    <property type="project" value="TreeGrafter"/>
</dbReference>
<dbReference type="PRINTS" id="PR00926">
    <property type="entry name" value="MITOCARRIER"/>
</dbReference>
<dbReference type="GO" id="GO:0005743">
    <property type="term" value="C:mitochondrial inner membrane"/>
    <property type="evidence" value="ECO:0007669"/>
    <property type="project" value="UniProtKB-SubCell"/>
</dbReference>
<evidence type="ECO:0000256" key="13">
    <source>
        <dbReference type="ARBA" id="ARBA00073787"/>
    </source>
</evidence>
<dbReference type="EMBL" id="CR382125">
    <property type="protein sequence ID" value="CAG99642.1"/>
    <property type="molecule type" value="Genomic_DNA"/>
</dbReference>
<comment type="similarity">
    <text evidence="2">Belongs to the mitochondrial carrier (TC 2.A.29) family.</text>
</comment>
<dbReference type="GO" id="GO:0015183">
    <property type="term" value="F:L-aspartate transmembrane transporter activity"/>
    <property type="evidence" value="ECO:0007669"/>
    <property type="project" value="TreeGrafter"/>
</dbReference>
<dbReference type="InParanoid" id="Q6CND4"/>
<dbReference type="FunCoup" id="Q6CND4">
    <property type="interactions" value="20"/>
</dbReference>
<dbReference type="FunFam" id="1.50.40.10:FF:000004">
    <property type="entry name" value="Calcium-binding mitochondrial carrier protein Aralar1"/>
    <property type="match status" value="1"/>
</dbReference>
<dbReference type="InterPro" id="IPR002067">
    <property type="entry name" value="MCP"/>
</dbReference>
<dbReference type="PaxDb" id="284590-Q6CND4"/>
<comment type="subcellular location">
    <subcellularLocation>
        <location evidence="1">Mitochondrion inner membrane</location>
        <topology evidence="1">Multi-pass membrane protein</topology>
    </subcellularLocation>
</comment>
<evidence type="ECO:0000256" key="15">
    <source>
        <dbReference type="PROSITE-ProRule" id="PRU00282"/>
    </source>
</evidence>
<feature type="repeat" description="Solcar" evidence="15">
    <location>
        <begin position="698"/>
        <end position="786"/>
    </location>
</feature>
<accession>Q6CND4</accession>
<dbReference type="Pfam" id="PF00153">
    <property type="entry name" value="Mito_carr"/>
    <property type="match status" value="3"/>
</dbReference>
<dbReference type="InterPro" id="IPR051028">
    <property type="entry name" value="Mito_Solute_Carrier"/>
</dbReference>
<dbReference type="HOGENOM" id="CLU_014931_1_0_1"/>
<dbReference type="GO" id="GO:0043490">
    <property type="term" value="P:malate-aspartate shuttle"/>
    <property type="evidence" value="ECO:0007669"/>
    <property type="project" value="TreeGrafter"/>
</dbReference>
<dbReference type="KEGG" id="kla:KLLA0_E13443g"/>
<keyword evidence="5" id="KW-0677">Repeat</keyword>
<evidence type="ECO:0000256" key="9">
    <source>
        <dbReference type="ARBA" id="ARBA00022989"/>
    </source>
</evidence>
<keyword evidence="10" id="KW-0496">Mitochondrion</keyword>
<keyword evidence="11 15" id="KW-0472">Membrane</keyword>
<evidence type="ECO:0000256" key="3">
    <source>
        <dbReference type="ARBA" id="ARBA00022448"/>
    </source>
</evidence>
<protein>
    <recommendedName>
        <fullName evidence="13">Mitochondrial aspartate-glutamate transporter AGC1</fullName>
    </recommendedName>
    <alternativeName>
        <fullName evidence="14">Aspartate-glutamate carrier 1</fullName>
    </alternativeName>
</protein>
<dbReference type="Proteomes" id="UP000000598">
    <property type="component" value="Chromosome E"/>
</dbReference>
<dbReference type="eggNOG" id="KOG0751">
    <property type="taxonomic scope" value="Eukaryota"/>
</dbReference>
<keyword evidence="7" id="KW-0106">Calcium</keyword>
<keyword evidence="9" id="KW-1133">Transmembrane helix</keyword>
<keyword evidence="8" id="KW-0029">Amino-acid transport</keyword>
<comment type="function">
    <text evidence="12">Calcium-dependent mitochondrial aspartate and glutamate carrier. Transport of glutamate in mitochondria is required for mitochondrial transamination reactions and ornithine synthesis. Plays also a role in malate-aspartate NADH shuttle, which is critical for growth on acetate and fatty acids.</text>
</comment>
<keyword evidence="4 15" id="KW-0812">Transmembrane</keyword>
<dbReference type="OMA" id="YYYKSCQ"/>
<feature type="region of interest" description="Disordered" evidence="16">
    <location>
        <begin position="794"/>
        <end position="818"/>
    </location>
</feature>
<feature type="repeat" description="Solcar" evidence="15">
    <location>
        <begin position="502"/>
        <end position="588"/>
    </location>
</feature>
<evidence type="ECO:0000256" key="16">
    <source>
        <dbReference type="SAM" id="MobiDB-lite"/>
    </source>
</evidence>
<organism evidence="17 18">
    <name type="scientific">Kluyveromyces lactis (strain ATCC 8585 / CBS 2359 / DSM 70799 / NBRC 1267 / NRRL Y-1140 / WM37)</name>
    <name type="common">Yeast</name>
    <name type="synonym">Candida sphaerica</name>
    <dbReference type="NCBI Taxonomy" id="284590"/>
    <lineage>
        <taxon>Eukaryota</taxon>
        <taxon>Fungi</taxon>
        <taxon>Dikarya</taxon>
        <taxon>Ascomycota</taxon>
        <taxon>Saccharomycotina</taxon>
        <taxon>Saccharomycetes</taxon>
        <taxon>Saccharomycetales</taxon>
        <taxon>Saccharomycetaceae</taxon>
        <taxon>Kluyveromyces</taxon>
    </lineage>
</organism>
<dbReference type="InterPro" id="IPR018108">
    <property type="entry name" value="MCP_transmembrane"/>
</dbReference>
<evidence type="ECO:0000256" key="7">
    <source>
        <dbReference type="ARBA" id="ARBA00022837"/>
    </source>
</evidence>
<dbReference type="PANTHER" id="PTHR45678:SF9">
    <property type="entry name" value="CALCIUM-BINDING MITOCHONDRIAL CARRIER PROTEIN ARALAR1"/>
    <property type="match status" value="1"/>
</dbReference>
<sequence length="906" mass="105051">MELVNSNSEKKKQQLEVFSKYASVLTAEQKKLGEPYASDVSDSGETGESVLRYDDFIRLISNSQSLYSKFTDHSFNLNQIPKNVFGCIFFAMDEQNKGYLTINDWFHFNNILEFNNYHLIVLYEFFRKFDVARIRARQTSNIDDQRVKYINYGNKFLSFDELYLNVDQFKSTISFLQKCVNDEFIMKNDLALNWNEFRWFPFYQCSPFGKSSGTYFSLNSLVTILQSDLKDEKMFVGFNKLCHLNPSKNCRTLSKNQLSYLLKLFYSHRVSSDVFNSLDLSNTKLIKCDNNYIQYNVIKDIFYLFENFDLLNQVLIRYAQYYEFDENDVREQVITKRDFMEFLNKEYNKVTNIVEFSPSQINLLFSIVSNSKQSRHQCLTSMHHSDETIDDFIHSQVQMGPHINKGTIKEFNENYNSTVDEFSQASSLQEHNERKQSQRVSLLDRLWASKTPKDTAESRNLTMEDFMKILNPNYLNDIVHSMELKRIRSESWYSNFYFYPIFDSIHNFTLGSIAGCIGATVVYPIDLVKTRMQAQRNSVQYKNSIDCVVKIFQTKGIRGLYSGLGPQLIGVAPEKAIKLTVNDFMRQYFMNKSRTIKWYQEILSGATAGACQVVFTNPLEIVKIRLQMRSDYVGENARPQLGAVGIIRQLGLRGLYKGAAACLLRDVPFSAIYFPTYAHLKKDVFNFDPNDKNKRNKLKTWELLLAGGIAGMPAAYLTTPFDVIKTRLQIDPRKGETTYTGVIHAARTILKEESIKSFFKGGPARVLRSSPQFGFTLAAFEMFQGLFPSHFKNHETNSNNDSNNNSSSFGGPKKHSDVEDDTPIVTGLFTTFYKNFKNNHYSHEPVPIEFYGPSVDPYSSNFLNYYYKSCQISKVFIDLDYNFAKFDFNVYRKFQDELKRIGPKSN</sequence>
<name>Q6CND4_KLULA</name>
<evidence type="ECO:0000256" key="8">
    <source>
        <dbReference type="ARBA" id="ARBA00022970"/>
    </source>
</evidence>
<dbReference type="Gene3D" id="1.50.40.10">
    <property type="entry name" value="Mitochondrial carrier domain"/>
    <property type="match status" value="1"/>
</dbReference>
<reference evidence="17 18" key="1">
    <citation type="journal article" date="2004" name="Nature">
        <title>Genome evolution in yeasts.</title>
        <authorList>
            <consortium name="Genolevures"/>
            <person name="Dujon B."/>
            <person name="Sherman D."/>
            <person name="Fischer G."/>
            <person name="Durrens P."/>
            <person name="Casaregola S."/>
            <person name="Lafontaine I."/>
            <person name="de Montigny J."/>
            <person name="Marck C."/>
            <person name="Neuveglise C."/>
            <person name="Talla E."/>
            <person name="Goffard N."/>
            <person name="Frangeul L."/>
            <person name="Aigle M."/>
            <person name="Anthouard V."/>
            <person name="Babour A."/>
            <person name="Barbe V."/>
            <person name="Barnay S."/>
            <person name="Blanchin S."/>
            <person name="Beckerich J.M."/>
            <person name="Beyne E."/>
            <person name="Bleykasten C."/>
            <person name="Boisrame A."/>
            <person name="Boyer J."/>
            <person name="Cattolico L."/>
            <person name="Confanioleri F."/>
            <person name="de Daruvar A."/>
            <person name="Despons L."/>
            <person name="Fabre E."/>
            <person name="Fairhead C."/>
            <person name="Ferry-Dumazet H."/>
            <person name="Groppi A."/>
            <person name="Hantraye F."/>
            <person name="Hennequin C."/>
            <person name="Jauniaux N."/>
            <person name="Joyet P."/>
            <person name="Kachouri R."/>
            <person name="Kerrest A."/>
            <person name="Koszul R."/>
            <person name="Lemaire M."/>
            <person name="Lesur I."/>
            <person name="Ma L."/>
            <person name="Muller H."/>
            <person name="Nicaud J.M."/>
            <person name="Nikolski M."/>
            <person name="Oztas S."/>
            <person name="Ozier-Kalogeropoulos O."/>
            <person name="Pellenz S."/>
            <person name="Potier S."/>
            <person name="Richard G.F."/>
            <person name="Straub M.L."/>
            <person name="Suleau A."/>
            <person name="Swennene D."/>
            <person name="Tekaia F."/>
            <person name="Wesolowski-Louvel M."/>
            <person name="Westhof E."/>
            <person name="Wirth B."/>
            <person name="Zeniou-Meyer M."/>
            <person name="Zivanovic I."/>
            <person name="Bolotin-Fukuhara M."/>
            <person name="Thierry A."/>
            <person name="Bouchier C."/>
            <person name="Caudron B."/>
            <person name="Scarpelli C."/>
            <person name="Gaillardin C."/>
            <person name="Weissenbach J."/>
            <person name="Wincker P."/>
            <person name="Souciet J.L."/>
        </authorList>
    </citation>
    <scope>NUCLEOTIDE SEQUENCE [LARGE SCALE GENOMIC DNA]</scope>
    <source>
        <strain evidence="18">ATCC 8585 / CBS 2359 / DSM 70799 / NBRC 1267 / NRRL Y-1140 / WM37</strain>
    </source>
</reference>
<evidence type="ECO:0000313" key="17">
    <source>
        <dbReference type="EMBL" id="CAG99642.1"/>
    </source>
</evidence>
<gene>
    <name evidence="17" type="ORF">KLLA0_E13443g</name>
</gene>
<dbReference type="PANTHER" id="PTHR45678">
    <property type="entry name" value="MITOCHONDRIAL 2-OXODICARBOXYLATE CARRIER 1-RELATED"/>
    <property type="match status" value="1"/>
</dbReference>